<gene>
    <name evidence="2" type="ORF">GU243_23430</name>
</gene>
<accession>A0A6P1NTV4</accession>
<dbReference type="InterPro" id="IPR036390">
    <property type="entry name" value="WH_DNA-bd_sf"/>
</dbReference>
<dbReference type="KEGG" id="psey:GU243_23430"/>
<dbReference type="GO" id="GO:0003700">
    <property type="term" value="F:DNA-binding transcription factor activity"/>
    <property type="evidence" value="ECO:0007669"/>
    <property type="project" value="InterPro"/>
</dbReference>
<evidence type="ECO:0000259" key="1">
    <source>
        <dbReference type="SMART" id="SM00418"/>
    </source>
</evidence>
<dbReference type="SMART" id="SM00418">
    <property type="entry name" value="HTH_ARSR"/>
    <property type="match status" value="1"/>
</dbReference>
<protein>
    <submittedName>
        <fullName evidence="2">Helix-turn-helix domain-containing protein</fullName>
    </submittedName>
</protein>
<keyword evidence="3" id="KW-1185">Reference proteome</keyword>
<dbReference type="InterPro" id="IPR011991">
    <property type="entry name" value="ArsR-like_HTH"/>
</dbReference>
<dbReference type="Proteomes" id="UP000464186">
    <property type="component" value="Plasmid unnamed1"/>
</dbReference>
<keyword evidence="2" id="KW-0614">Plasmid</keyword>
<dbReference type="EMBL" id="CP047899">
    <property type="protein sequence ID" value="QHK22523.1"/>
    <property type="molecule type" value="Genomic_DNA"/>
</dbReference>
<evidence type="ECO:0000313" key="3">
    <source>
        <dbReference type="Proteomes" id="UP000464186"/>
    </source>
</evidence>
<geneLocation type="plasmid" evidence="2 3">
    <name>unnamed1</name>
</geneLocation>
<dbReference type="CDD" id="cd00090">
    <property type="entry name" value="HTH_ARSR"/>
    <property type="match status" value="1"/>
</dbReference>
<reference evidence="2 3" key="1">
    <citation type="submission" date="2020-01" db="EMBL/GenBank/DDBJ databases">
        <title>Pseudarthrobacter psychrotolerans sp. nov., isolated from antarctic soil.</title>
        <authorList>
            <person name="Shin Y."/>
            <person name="Park W."/>
        </authorList>
    </citation>
    <scope>NUCLEOTIDE SEQUENCE [LARGE SCALE GENOMIC DNA]</scope>
    <source>
        <strain evidence="2 3">YJ56</strain>
        <plasmid evidence="2 3">unnamed1</plasmid>
    </source>
</reference>
<feature type="domain" description="HTH arsR-type" evidence="1">
    <location>
        <begin position="32"/>
        <end position="112"/>
    </location>
</feature>
<dbReference type="Gene3D" id="1.10.10.10">
    <property type="entry name" value="Winged helix-like DNA-binding domain superfamily/Winged helix DNA-binding domain"/>
    <property type="match status" value="1"/>
</dbReference>
<dbReference type="InterPro" id="IPR001845">
    <property type="entry name" value="HTH_ArsR_DNA-bd_dom"/>
</dbReference>
<sequence>MSQESAQTEGIDWRVRPGALAEPEACDIRLEAVMSALSEPLRLTIVRKLMLESDDFDHPCGWFNLGRPKSTLTHHFRALRDAGLIRQRQYGLERRSRLRTEDLDERFPGLLQLVKNWQGRDIV</sequence>
<organism evidence="2 3">
    <name type="scientific">Pseudarthrobacter psychrotolerans</name>
    <dbReference type="NCBI Taxonomy" id="2697569"/>
    <lineage>
        <taxon>Bacteria</taxon>
        <taxon>Bacillati</taxon>
        <taxon>Actinomycetota</taxon>
        <taxon>Actinomycetes</taxon>
        <taxon>Micrococcales</taxon>
        <taxon>Micrococcaceae</taxon>
        <taxon>Pseudarthrobacter</taxon>
    </lineage>
</organism>
<dbReference type="InterPro" id="IPR036388">
    <property type="entry name" value="WH-like_DNA-bd_sf"/>
</dbReference>
<name>A0A6P1NTV4_9MICC</name>
<dbReference type="AlphaFoldDB" id="A0A6P1NTV4"/>
<evidence type="ECO:0000313" key="2">
    <source>
        <dbReference type="EMBL" id="QHK22523.1"/>
    </source>
</evidence>
<proteinExistence type="predicted"/>
<dbReference type="SUPFAM" id="SSF46785">
    <property type="entry name" value="Winged helix' DNA-binding domain"/>
    <property type="match status" value="1"/>
</dbReference>
<dbReference type="PRINTS" id="PR00778">
    <property type="entry name" value="HTHARSR"/>
</dbReference>